<name>A0ABV9Q9M3_9BURK</name>
<feature type="transmembrane region" description="Helical" evidence="1">
    <location>
        <begin position="65"/>
        <end position="85"/>
    </location>
</feature>
<keyword evidence="1" id="KW-0812">Transmembrane</keyword>
<keyword evidence="1" id="KW-1133">Transmembrane helix</keyword>
<keyword evidence="3" id="KW-1185">Reference proteome</keyword>
<comment type="caution">
    <text evidence="2">The sequence shown here is derived from an EMBL/GenBank/DDBJ whole genome shotgun (WGS) entry which is preliminary data.</text>
</comment>
<protein>
    <submittedName>
        <fullName evidence="2">DUF3325 domain-containing protein</fullName>
    </submittedName>
</protein>
<dbReference type="RefSeq" id="WP_382430379.1">
    <property type="nucleotide sequence ID" value="NZ_JBHSHJ010000002.1"/>
</dbReference>
<keyword evidence="1" id="KW-0472">Membrane</keyword>
<evidence type="ECO:0000256" key="1">
    <source>
        <dbReference type="SAM" id="Phobius"/>
    </source>
</evidence>
<dbReference type="EMBL" id="JBHSHJ010000002">
    <property type="protein sequence ID" value="MFC4788201.1"/>
    <property type="molecule type" value="Genomic_DNA"/>
</dbReference>
<dbReference type="Pfam" id="PF11804">
    <property type="entry name" value="DUF3325"/>
    <property type="match status" value="1"/>
</dbReference>
<organism evidence="2 3">
    <name type="scientific">Giesbergeria sinuosa</name>
    <dbReference type="NCBI Taxonomy" id="80883"/>
    <lineage>
        <taxon>Bacteria</taxon>
        <taxon>Pseudomonadati</taxon>
        <taxon>Pseudomonadota</taxon>
        <taxon>Betaproteobacteria</taxon>
        <taxon>Burkholderiales</taxon>
        <taxon>Comamonadaceae</taxon>
        <taxon>Giesbergeria</taxon>
    </lineage>
</organism>
<gene>
    <name evidence="2" type="ORF">ACFO6X_04270</name>
</gene>
<sequence length="111" mass="11924">MADFFLCFAAWSVVALGMERHHEDALGQEGTARSLMQLRQLGGLLLLWSLWLGTAYPVGGVSAALGLTTWMVALSVAAVAVTATTTWLPKYIPTMAGAAWLMGLWIRAISD</sequence>
<feature type="transmembrane region" description="Helical" evidence="1">
    <location>
        <begin position="91"/>
        <end position="109"/>
    </location>
</feature>
<evidence type="ECO:0000313" key="2">
    <source>
        <dbReference type="EMBL" id="MFC4788201.1"/>
    </source>
</evidence>
<dbReference type="Proteomes" id="UP001596001">
    <property type="component" value="Unassembled WGS sequence"/>
</dbReference>
<reference evidence="3" key="1">
    <citation type="journal article" date="2019" name="Int. J. Syst. Evol. Microbiol.">
        <title>The Global Catalogue of Microorganisms (GCM) 10K type strain sequencing project: providing services to taxonomists for standard genome sequencing and annotation.</title>
        <authorList>
            <consortium name="The Broad Institute Genomics Platform"/>
            <consortium name="The Broad Institute Genome Sequencing Center for Infectious Disease"/>
            <person name="Wu L."/>
            <person name="Ma J."/>
        </authorList>
    </citation>
    <scope>NUCLEOTIDE SEQUENCE [LARGE SCALE GENOMIC DNA]</scope>
    <source>
        <strain evidence="3">CCUG 49452</strain>
    </source>
</reference>
<evidence type="ECO:0000313" key="3">
    <source>
        <dbReference type="Proteomes" id="UP001596001"/>
    </source>
</evidence>
<proteinExistence type="predicted"/>
<dbReference type="InterPro" id="IPR021762">
    <property type="entry name" value="DUF3325"/>
</dbReference>
<accession>A0ABV9Q9M3</accession>